<organism evidence="4 5">
    <name type="scientific">Tannerella forsythia</name>
    <name type="common">Bacteroides forsythus</name>
    <dbReference type="NCBI Taxonomy" id="28112"/>
    <lineage>
        <taxon>Bacteria</taxon>
        <taxon>Pseudomonadati</taxon>
        <taxon>Bacteroidota</taxon>
        <taxon>Bacteroidia</taxon>
        <taxon>Bacteroidales</taxon>
        <taxon>Tannerellaceae</taxon>
        <taxon>Tannerella</taxon>
    </lineage>
</organism>
<dbReference type="PANTHER" id="PTHR43673">
    <property type="entry name" value="NAD(P)H NITROREDUCTASE YDGI-RELATED"/>
    <property type="match status" value="1"/>
</dbReference>
<dbReference type="SUPFAM" id="SSF55469">
    <property type="entry name" value="FMN-dependent nitroreductase-like"/>
    <property type="match status" value="1"/>
</dbReference>
<evidence type="ECO:0000313" key="4">
    <source>
        <dbReference type="EMBL" id="SCQ21437.1"/>
    </source>
</evidence>
<dbReference type="PANTHER" id="PTHR43673:SF10">
    <property type="entry name" value="NADH DEHYDROGENASE_NAD(P)H NITROREDUCTASE XCC3605-RELATED"/>
    <property type="match status" value="1"/>
</dbReference>
<dbReference type="EC" id="1.-.-.-" evidence="4"/>
<gene>
    <name evidence="4" type="primary">mhqN_2</name>
    <name evidence="4" type="ORF">TFUB20_01370</name>
</gene>
<protein>
    <submittedName>
        <fullName evidence="4">Putative NAD(P)H nitroreductase MhqN</fullName>
        <ecNumber evidence="4">1.-.-.-</ecNumber>
    </submittedName>
</protein>
<name>A0A1D3UMW9_TANFO</name>
<dbReference type="GO" id="GO:0016491">
    <property type="term" value="F:oxidoreductase activity"/>
    <property type="evidence" value="ECO:0007669"/>
    <property type="project" value="UniProtKB-KW"/>
</dbReference>
<dbReference type="EMBL" id="FMMM01000054">
    <property type="protein sequence ID" value="SCQ21437.1"/>
    <property type="molecule type" value="Genomic_DNA"/>
</dbReference>
<reference evidence="4 5" key="1">
    <citation type="submission" date="2016-09" db="EMBL/GenBank/DDBJ databases">
        <authorList>
            <person name="Capua I."/>
            <person name="De Benedictis P."/>
            <person name="Joannis T."/>
            <person name="Lombin L.H."/>
            <person name="Cattoli G."/>
        </authorList>
    </citation>
    <scope>NUCLEOTIDE SEQUENCE [LARGE SCALE GENOMIC DNA]</scope>
    <source>
        <strain evidence="4 5">UB20</strain>
    </source>
</reference>
<evidence type="ECO:0000256" key="2">
    <source>
        <dbReference type="ARBA" id="ARBA00023002"/>
    </source>
</evidence>
<evidence type="ECO:0000259" key="3">
    <source>
        <dbReference type="Pfam" id="PF00881"/>
    </source>
</evidence>
<sequence length="242" mass="27782">MNLEEILNHRRAVRKYSTTELIDTEKVRRCLELALLAPTSSNMQLFEMYHITDGELLKRLAVASLDQQSATTAQEMVVFVVRRDLYRQRANTAFAFEKGNVGRNSPTEKQAKRIRMWDSYYKKLIPFLYARCFGLLGLFRKLLVSVAGLFRPIIRQVSEGDIRVVAHKSCALVAQTFMLAMSEEGYDTCPLEGFDSLRVKRILRLPCSAEINMIVSCGIRTAGGVWGERFRQPFETVYKRNI</sequence>
<feature type="domain" description="Nitroreductase" evidence="3">
    <location>
        <begin position="9"/>
        <end position="218"/>
    </location>
</feature>
<proteinExistence type="inferred from homology"/>
<dbReference type="AlphaFoldDB" id="A0A1D3UMW9"/>
<dbReference type="Pfam" id="PF00881">
    <property type="entry name" value="Nitroreductase"/>
    <property type="match status" value="1"/>
</dbReference>
<dbReference type="InterPro" id="IPR029479">
    <property type="entry name" value="Nitroreductase"/>
</dbReference>
<evidence type="ECO:0000313" key="5">
    <source>
        <dbReference type="Proteomes" id="UP000182057"/>
    </source>
</evidence>
<dbReference type="OrthoDB" id="9809288at2"/>
<dbReference type="RefSeq" id="WP_074449802.1">
    <property type="nucleotide sequence ID" value="NZ_FMMM01000054.1"/>
</dbReference>
<dbReference type="InterPro" id="IPR000415">
    <property type="entry name" value="Nitroreductase-like"/>
</dbReference>
<comment type="similarity">
    <text evidence="1">Belongs to the nitroreductase family.</text>
</comment>
<dbReference type="Proteomes" id="UP000182057">
    <property type="component" value="Unassembled WGS sequence"/>
</dbReference>
<accession>A0A1D3UMW9</accession>
<evidence type="ECO:0000256" key="1">
    <source>
        <dbReference type="ARBA" id="ARBA00007118"/>
    </source>
</evidence>
<keyword evidence="2 4" id="KW-0560">Oxidoreductase</keyword>
<dbReference type="Gene3D" id="3.40.109.10">
    <property type="entry name" value="NADH Oxidase"/>
    <property type="match status" value="1"/>
</dbReference>